<name>A0ABZ2LZ19_9BACT</name>
<dbReference type="EMBL" id="CP089984">
    <property type="protein sequence ID" value="WXB16117.1"/>
    <property type="molecule type" value="Genomic_DNA"/>
</dbReference>
<evidence type="ECO:0000313" key="2">
    <source>
        <dbReference type="Proteomes" id="UP001370348"/>
    </source>
</evidence>
<gene>
    <name evidence="1" type="ORF">LZC94_02320</name>
</gene>
<evidence type="ECO:0000313" key="1">
    <source>
        <dbReference type="EMBL" id="WXB16117.1"/>
    </source>
</evidence>
<sequence>MMALLLVCPSLARAETDPRDYTLALAPDHTNVFVAYARRRTSADSQSFAQNISYFRYLHVLKFGDLAFVPVDVILPALDAQVYIPTATGTTTAHGSGIGDLIYLPTIAYSIKESESSVTYFAFSSYFRVPTGNYDHRRAVNAGSNRWQFDEQVVVGQRLLNILVLEALGAVSFYTKNDDAIAAGTTTRIELSQSPTFTGTVHVSADVTKELWLGASYYYTANGEVTASTPTGDRTATEQQSVQSLRGTVGIKPVAPLQLLLQYNTDIAATHGATISRFVGVRFSYRF</sequence>
<keyword evidence="2" id="KW-1185">Reference proteome</keyword>
<dbReference type="InterPro" id="IPR025737">
    <property type="entry name" value="FApF"/>
</dbReference>
<reference evidence="1 2" key="1">
    <citation type="submission" date="2021-12" db="EMBL/GenBank/DDBJ databases">
        <title>Discovery of the Pendulisporaceae a myxobacterial family with distinct sporulation behavior and unique specialized metabolism.</title>
        <authorList>
            <person name="Garcia R."/>
            <person name="Popoff A."/>
            <person name="Bader C.D."/>
            <person name="Loehr J."/>
            <person name="Walesch S."/>
            <person name="Walt C."/>
            <person name="Boldt J."/>
            <person name="Bunk B."/>
            <person name="Haeckl F.J.F.P.J."/>
            <person name="Gunesch A.P."/>
            <person name="Birkelbach J."/>
            <person name="Nuebel U."/>
            <person name="Pietschmann T."/>
            <person name="Bach T."/>
            <person name="Mueller R."/>
        </authorList>
    </citation>
    <scope>NUCLEOTIDE SEQUENCE [LARGE SCALE GENOMIC DNA]</scope>
    <source>
        <strain evidence="1 2">MSr11954</strain>
    </source>
</reference>
<dbReference type="Pfam" id="PF13557">
    <property type="entry name" value="Phenol_MetA_deg"/>
    <property type="match status" value="1"/>
</dbReference>
<dbReference type="RefSeq" id="WP_394825745.1">
    <property type="nucleotide sequence ID" value="NZ_CP089984.1"/>
</dbReference>
<proteinExistence type="predicted"/>
<organism evidence="1 2">
    <name type="scientific">Pendulispora albinea</name>
    <dbReference type="NCBI Taxonomy" id="2741071"/>
    <lineage>
        <taxon>Bacteria</taxon>
        <taxon>Pseudomonadati</taxon>
        <taxon>Myxococcota</taxon>
        <taxon>Myxococcia</taxon>
        <taxon>Myxococcales</taxon>
        <taxon>Sorangiineae</taxon>
        <taxon>Pendulisporaceae</taxon>
        <taxon>Pendulispora</taxon>
    </lineage>
</organism>
<protein>
    <submittedName>
        <fullName evidence="1">Transporter</fullName>
    </submittedName>
</protein>
<accession>A0ABZ2LZ19</accession>
<dbReference type="Proteomes" id="UP001370348">
    <property type="component" value="Chromosome"/>
</dbReference>